<evidence type="ECO:0000313" key="2">
    <source>
        <dbReference type="Proteomes" id="UP001595868"/>
    </source>
</evidence>
<dbReference type="Proteomes" id="UP001595868">
    <property type="component" value="Unassembled WGS sequence"/>
</dbReference>
<proteinExistence type="predicted"/>
<keyword evidence="2" id="KW-1185">Reference proteome</keyword>
<reference evidence="2" key="1">
    <citation type="journal article" date="2019" name="Int. J. Syst. Evol. Microbiol.">
        <title>The Global Catalogue of Microorganisms (GCM) 10K type strain sequencing project: providing services to taxonomists for standard genome sequencing and annotation.</title>
        <authorList>
            <consortium name="The Broad Institute Genomics Platform"/>
            <consortium name="The Broad Institute Genome Sequencing Center for Infectious Disease"/>
            <person name="Wu L."/>
            <person name="Ma J."/>
        </authorList>
    </citation>
    <scope>NUCLEOTIDE SEQUENCE [LARGE SCALE GENOMIC DNA]</scope>
    <source>
        <strain evidence="2">2902at01</strain>
    </source>
</reference>
<protein>
    <submittedName>
        <fullName evidence="1">Uncharacterized protein</fullName>
    </submittedName>
</protein>
<gene>
    <name evidence="1" type="ORF">ACFOX0_10750</name>
</gene>
<comment type="caution">
    <text evidence="1">The sequence shown here is derived from an EMBL/GenBank/DDBJ whole genome shotgun (WGS) entry which is preliminary data.</text>
</comment>
<evidence type="ECO:0000313" key="1">
    <source>
        <dbReference type="EMBL" id="MFC4106413.1"/>
    </source>
</evidence>
<accession>A0ABV8KK04</accession>
<organism evidence="1 2">
    <name type="scientific">Micromonospora zhanjiangensis</name>
    <dbReference type="NCBI Taxonomy" id="1522057"/>
    <lineage>
        <taxon>Bacteria</taxon>
        <taxon>Bacillati</taxon>
        <taxon>Actinomycetota</taxon>
        <taxon>Actinomycetes</taxon>
        <taxon>Micromonosporales</taxon>
        <taxon>Micromonosporaceae</taxon>
        <taxon>Micromonospora</taxon>
    </lineage>
</organism>
<dbReference type="EMBL" id="JBHSBN010000006">
    <property type="protein sequence ID" value="MFC4106413.1"/>
    <property type="molecule type" value="Genomic_DNA"/>
</dbReference>
<sequence length="46" mass="5032">MLANFSTTPLALRHAQYLRLSRDLVTGRVVEQPAATVARYLGCGLT</sequence>
<name>A0ABV8KK04_9ACTN</name>
<dbReference type="RefSeq" id="WP_377544272.1">
    <property type="nucleotide sequence ID" value="NZ_JBHSBN010000006.1"/>
</dbReference>